<accession>A0A447T9Y9</accession>
<proteinExistence type="predicted"/>
<dbReference type="Proteomes" id="UP000275777">
    <property type="component" value="Chromosome"/>
</dbReference>
<organism evidence="1 2">
    <name type="scientific">Chromobacterium violaceum</name>
    <dbReference type="NCBI Taxonomy" id="536"/>
    <lineage>
        <taxon>Bacteria</taxon>
        <taxon>Pseudomonadati</taxon>
        <taxon>Pseudomonadota</taxon>
        <taxon>Betaproteobacteria</taxon>
        <taxon>Neisseriales</taxon>
        <taxon>Chromobacteriaceae</taxon>
        <taxon>Chromobacterium</taxon>
    </lineage>
</organism>
<evidence type="ECO:0000313" key="2">
    <source>
        <dbReference type="Proteomes" id="UP000275777"/>
    </source>
</evidence>
<dbReference type="AlphaFoldDB" id="A0A447T9Y9"/>
<name>A0A447T9Y9_CHRVL</name>
<evidence type="ECO:0000313" key="1">
    <source>
        <dbReference type="EMBL" id="VEB41650.1"/>
    </source>
</evidence>
<sequence length="39" mass="4099">MPTSAVTMPTGMMTPGIRFLVTTEAMDRMAAPVSALTGR</sequence>
<dbReference type="EMBL" id="LR134182">
    <property type="protein sequence ID" value="VEB41650.1"/>
    <property type="molecule type" value="Genomic_DNA"/>
</dbReference>
<reference evidence="1 2" key="1">
    <citation type="submission" date="2018-12" db="EMBL/GenBank/DDBJ databases">
        <authorList>
            <consortium name="Pathogen Informatics"/>
        </authorList>
    </citation>
    <scope>NUCLEOTIDE SEQUENCE [LARGE SCALE GENOMIC DNA]</scope>
    <source>
        <strain evidence="1 2">NCTC9695</strain>
    </source>
</reference>
<protein>
    <submittedName>
        <fullName evidence="1">Uncharacterized protein</fullName>
    </submittedName>
</protein>
<gene>
    <name evidence="1" type="ORF">NCTC9695_02083</name>
</gene>